<keyword evidence="2" id="KW-1185">Reference proteome</keyword>
<comment type="caution">
    <text evidence="1">The sequence shown here is derived from an EMBL/GenBank/DDBJ whole genome shotgun (WGS) entry which is preliminary data.</text>
</comment>
<protein>
    <submittedName>
        <fullName evidence="1">Uncharacterized protein</fullName>
    </submittedName>
</protein>
<dbReference type="RefSeq" id="WP_255221612.1">
    <property type="nucleotide sequence ID" value="NZ_BAWF01000041.1"/>
</dbReference>
<dbReference type="EMBL" id="BAWF01000041">
    <property type="protein sequence ID" value="GAF47507.1"/>
    <property type="molecule type" value="Genomic_DNA"/>
</dbReference>
<name>X0Q7V3_RHOWR</name>
<dbReference type="AlphaFoldDB" id="X0Q7V3"/>
<sequence>MAEFLRILRKTKLAGRVLSQVTVTDDVPVTLVHGSHLAAIGQDTWLTKCDPVDYRTTRDWAASILDETTKGVVGIKYRARNDEDKFSVVMTIKPNVGVGLHDLMAVSRGPIKLDDRAGLELVRSHLATYNAPVI</sequence>
<accession>X0Q7V3</accession>
<evidence type="ECO:0000313" key="1">
    <source>
        <dbReference type="EMBL" id="GAF47507.1"/>
    </source>
</evidence>
<dbReference type="Proteomes" id="UP000019491">
    <property type="component" value="Unassembled WGS sequence"/>
</dbReference>
<gene>
    <name evidence="1" type="ORF">RW1_041_00530</name>
</gene>
<organism evidence="1 2">
    <name type="scientific">Rhodococcus wratislaviensis NBRC 100605</name>
    <dbReference type="NCBI Taxonomy" id="1219028"/>
    <lineage>
        <taxon>Bacteria</taxon>
        <taxon>Bacillati</taxon>
        <taxon>Actinomycetota</taxon>
        <taxon>Actinomycetes</taxon>
        <taxon>Mycobacteriales</taxon>
        <taxon>Nocardiaceae</taxon>
        <taxon>Rhodococcus</taxon>
    </lineage>
</organism>
<proteinExistence type="predicted"/>
<reference evidence="1 2" key="1">
    <citation type="submission" date="2014-02" db="EMBL/GenBank/DDBJ databases">
        <title>Whole genome shotgun sequence of Rhodococcus wratislaviensis NBRC 100605.</title>
        <authorList>
            <person name="Hosoyama A."/>
            <person name="Tsuchikane K."/>
            <person name="Yoshida I."/>
            <person name="Ohji S."/>
            <person name="Ichikawa N."/>
            <person name="Yamazoe A."/>
            <person name="Fujita N."/>
        </authorList>
    </citation>
    <scope>NUCLEOTIDE SEQUENCE [LARGE SCALE GENOMIC DNA]</scope>
    <source>
        <strain evidence="1 2">NBRC 100605</strain>
    </source>
</reference>
<evidence type="ECO:0000313" key="2">
    <source>
        <dbReference type="Proteomes" id="UP000019491"/>
    </source>
</evidence>